<organism evidence="1 2">
    <name type="scientific">Catenuloplanes niger</name>
    <dbReference type="NCBI Taxonomy" id="587534"/>
    <lineage>
        <taxon>Bacteria</taxon>
        <taxon>Bacillati</taxon>
        <taxon>Actinomycetota</taxon>
        <taxon>Actinomycetes</taxon>
        <taxon>Micromonosporales</taxon>
        <taxon>Micromonosporaceae</taxon>
        <taxon>Catenuloplanes</taxon>
    </lineage>
</organism>
<proteinExistence type="predicted"/>
<accession>A0AAE4CVM9</accession>
<dbReference type="AlphaFoldDB" id="A0AAE4CVM9"/>
<reference evidence="1 2" key="1">
    <citation type="submission" date="2023-07" db="EMBL/GenBank/DDBJ databases">
        <title>Sequencing the genomes of 1000 actinobacteria strains.</title>
        <authorList>
            <person name="Klenk H.-P."/>
        </authorList>
    </citation>
    <scope>NUCLEOTIDE SEQUENCE [LARGE SCALE GENOMIC DNA]</scope>
    <source>
        <strain evidence="1 2">DSM 44711</strain>
    </source>
</reference>
<dbReference type="Proteomes" id="UP001183629">
    <property type="component" value="Unassembled WGS sequence"/>
</dbReference>
<name>A0AAE4CVM9_9ACTN</name>
<protein>
    <submittedName>
        <fullName evidence="1">Uncharacterized protein</fullName>
    </submittedName>
</protein>
<evidence type="ECO:0000313" key="2">
    <source>
        <dbReference type="Proteomes" id="UP001183629"/>
    </source>
</evidence>
<gene>
    <name evidence="1" type="ORF">J2S44_005852</name>
</gene>
<comment type="caution">
    <text evidence="1">The sequence shown here is derived from an EMBL/GenBank/DDBJ whole genome shotgun (WGS) entry which is preliminary data.</text>
</comment>
<sequence length="158" mass="17569">MTETTSRPVETDSDLWTVIQGVELIDIRVVRWHSELLDYASSAIRDFDPVLDVDFRRDDDSMQLRWSFDSVLRSTGDVDVARLGLTLVQTFAFTEALAGAELSGELVQRFIEKTAVISVIPFVREAVQTMTVRLGLPAVTLGLVRAGETGPHVFSVRS</sequence>
<keyword evidence="2" id="KW-1185">Reference proteome</keyword>
<dbReference type="SUPFAM" id="SSF54611">
    <property type="entry name" value="SecB-like"/>
    <property type="match status" value="1"/>
</dbReference>
<dbReference type="EMBL" id="JAVDYC010000001">
    <property type="protein sequence ID" value="MDR7325602.1"/>
    <property type="molecule type" value="Genomic_DNA"/>
</dbReference>
<evidence type="ECO:0000313" key="1">
    <source>
        <dbReference type="EMBL" id="MDR7325602.1"/>
    </source>
</evidence>
<dbReference type="InterPro" id="IPR035958">
    <property type="entry name" value="SecB-like_sf"/>
</dbReference>
<dbReference type="RefSeq" id="WP_310420453.1">
    <property type="nucleotide sequence ID" value="NZ_JAVDYC010000001.1"/>
</dbReference>